<evidence type="ECO:0000256" key="8">
    <source>
        <dbReference type="SAM" id="Phobius"/>
    </source>
</evidence>
<protein>
    <submittedName>
        <fullName evidence="11">Cation transporter</fullName>
    </submittedName>
</protein>
<evidence type="ECO:0000256" key="4">
    <source>
        <dbReference type="ARBA" id="ARBA00022475"/>
    </source>
</evidence>
<dbReference type="SUPFAM" id="SSF161111">
    <property type="entry name" value="Cation efflux protein transmembrane domain-like"/>
    <property type="match status" value="1"/>
</dbReference>
<reference evidence="11 12" key="1">
    <citation type="submission" date="2014-07" db="EMBL/GenBank/DDBJ databases">
        <title>Draft genome sequence of Thalassospira profundimaris R8-17.</title>
        <authorList>
            <person name="Lai Q."/>
            <person name="Shao Z."/>
        </authorList>
    </citation>
    <scope>NUCLEOTIDE SEQUENCE [LARGE SCALE GENOMIC DNA]</scope>
    <source>
        <strain evidence="11 12">R8-17</strain>
    </source>
</reference>
<gene>
    <name evidence="11" type="ORF">TH6_10590</name>
</gene>
<comment type="similarity">
    <text evidence="2">Belongs to the cation diffusion facilitator (CDF) transporter (TC 2.A.4) family.</text>
</comment>
<dbReference type="PANTHER" id="PTHR43840:SF41">
    <property type="entry name" value="CATION-EFFLUX PUMP FIEF"/>
    <property type="match status" value="1"/>
</dbReference>
<dbReference type="NCBIfam" id="TIGR01297">
    <property type="entry name" value="CDF"/>
    <property type="match status" value="1"/>
</dbReference>
<dbReference type="InterPro" id="IPR027470">
    <property type="entry name" value="Cation_efflux_CTD"/>
</dbReference>
<dbReference type="EMBL" id="JPWB01000004">
    <property type="protein sequence ID" value="RCK22118.1"/>
    <property type="molecule type" value="Genomic_DNA"/>
</dbReference>
<keyword evidence="4" id="KW-1003">Cell membrane</keyword>
<proteinExistence type="inferred from homology"/>
<dbReference type="Gene3D" id="3.30.70.1350">
    <property type="entry name" value="Cation efflux protein, cytoplasmic domain"/>
    <property type="match status" value="1"/>
</dbReference>
<dbReference type="RefSeq" id="WP_062955994.1">
    <property type="nucleotide sequence ID" value="NZ_JPWB01000004.1"/>
</dbReference>
<feature type="transmembrane region" description="Helical" evidence="8">
    <location>
        <begin position="188"/>
        <end position="205"/>
    </location>
</feature>
<dbReference type="Gene3D" id="1.20.1510.10">
    <property type="entry name" value="Cation efflux protein transmembrane domain"/>
    <property type="match status" value="1"/>
</dbReference>
<comment type="caution">
    <text evidence="11">The sequence shown here is derived from an EMBL/GenBank/DDBJ whole genome shotgun (WGS) entry which is preliminary data.</text>
</comment>
<name>A0A367VA62_9PROT</name>
<dbReference type="Pfam" id="PF16916">
    <property type="entry name" value="ZT_dimer"/>
    <property type="match status" value="1"/>
</dbReference>
<feature type="domain" description="Cation efflux protein cytoplasmic" evidence="10">
    <location>
        <begin position="217"/>
        <end position="293"/>
    </location>
</feature>
<evidence type="ECO:0000256" key="6">
    <source>
        <dbReference type="ARBA" id="ARBA00022989"/>
    </source>
</evidence>
<dbReference type="Pfam" id="PF01545">
    <property type="entry name" value="Cation_efflux"/>
    <property type="match status" value="1"/>
</dbReference>
<dbReference type="AlphaFoldDB" id="A0A367VA62"/>
<dbReference type="GO" id="GO:0015086">
    <property type="term" value="F:cadmium ion transmembrane transporter activity"/>
    <property type="evidence" value="ECO:0007669"/>
    <property type="project" value="TreeGrafter"/>
</dbReference>
<dbReference type="GO" id="GO:0006882">
    <property type="term" value="P:intracellular zinc ion homeostasis"/>
    <property type="evidence" value="ECO:0007669"/>
    <property type="project" value="TreeGrafter"/>
</dbReference>
<dbReference type="GO" id="GO:0015341">
    <property type="term" value="F:zinc efflux antiporter activity"/>
    <property type="evidence" value="ECO:0007669"/>
    <property type="project" value="TreeGrafter"/>
</dbReference>
<keyword evidence="3" id="KW-0813">Transport</keyword>
<dbReference type="Proteomes" id="UP000253061">
    <property type="component" value="Unassembled WGS sequence"/>
</dbReference>
<evidence type="ECO:0000313" key="12">
    <source>
        <dbReference type="Proteomes" id="UP000253061"/>
    </source>
</evidence>
<dbReference type="InterPro" id="IPR002524">
    <property type="entry name" value="Cation_efflux"/>
</dbReference>
<evidence type="ECO:0000256" key="1">
    <source>
        <dbReference type="ARBA" id="ARBA00004141"/>
    </source>
</evidence>
<dbReference type="InterPro" id="IPR027469">
    <property type="entry name" value="Cation_efflux_TMD_sf"/>
</dbReference>
<evidence type="ECO:0000256" key="7">
    <source>
        <dbReference type="ARBA" id="ARBA00023136"/>
    </source>
</evidence>
<dbReference type="GO" id="GO:0005886">
    <property type="term" value="C:plasma membrane"/>
    <property type="evidence" value="ECO:0007669"/>
    <property type="project" value="TreeGrafter"/>
</dbReference>
<evidence type="ECO:0000259" key="9">
    <source>
        <dbReference type="Pfam" id="PF01545"/>
    </source>
</evidence>
<evidence type="ECO:0000313" key="11">
    <source>
        <dbReference type="EMBL" id="RCK22118.1"/>
    </source>
</evidence>
<dbReference type="InterPro" id="IPR050291">
    <property type="entry name" value="CDF_Transporter"/>
</dbReference>
<feature type="transmembrane region" description="Helical" evidence="8">
    <location>
        <begin position="118"/>
        <end position="141"/>
    </location>
</feature>
<feature type="domain" description="Cation efflux protein transmembrane" evidence="9">
    <location>
        <begin position="21"/>
        <end position="213"/>
    </location>
</feature>
<evidence type="ECO:0000256" key="5">
    <source>
        <dbReference type="ARBA" id="ARBA00022692"/>
    </source>
</evidence>
<feature type="transmembrane region" description="Helical" evidence="8">
    <location>
        <begin position="21"/>
        <end position="40"/>
    </location>
</feature>
<dbReference type="GO" id="GO:0015093">
    <property type="term" value="F:ferrous iron transmembrane transporter activity"/>
    <property type="evidence" value="ECO:0007669"/>
    <property type="project" value="TreeGrafter"/>
</dbReference>
<dbReference type="InterPro" id="IPR036837">
    <property type="entry name" value="Cation_efflux_CTD_sf"/>
</dbReference>
<dbReference type="PANTHER" id="PTHR43840">
    <property type="entry name" value="MITOCHONDRIAL METAL TRANSPORTER 1-RELATED"/>
    <property type="match status" value="1"/>
</dbReference>
<evidence type="ECO:0000256" key="2">
    <source>
        <dbReference type="ARBA" id="ARBA00008114"/>
    </source>
</evidence>
<keyword evidence="5 8" id="KW-0812">Transmembrane</keyword>
<dbReference type="SUPFAM" id="SSF160240">
    <property type="entry name" value="Cation efflux protein cytoplasmic domain-like"/>
    <property type="match status" value="1"/>
</dbReference>
<organism evidence="11 12">
    <name type="scientific">Thalassospira profundimaris</name>
    <dbReference type="NCBI Taxonomy" id="502049"/>
    <lineage>
        <taxon>Bacteria</taxon>
        <taxon>Pseudomonadati</taxon>
        <taxon>Pseudomonadota</taxon>
        <taxon>Alphaproteobacteria</taxon>
        <taxon>Rhodospirillales</taxon>
        <taxon>Thalassospiraceae</taxon>
        <taxon>Thalassospira</taxon>
    </lineage>
</organism>
<keyword evidence="6 8" id="KW-1133">Transmembrane helix</keyword>
<sequence>MSQCPVIDIAQKEMWARRATTASIVIAATLILIKAVGWFLTDSVSLLSSMIDSMLDVGTSVINFMAVRSAWRPADYDHRFGHGKAEPLAGLFQSAFMIGAAVLVLAEAASRLNEPKQISFAVEGLWIMGVSLVMTVGLVLLQRKAVRISGSAAVEADSLHYSSDILSNLAVMIALFGGMSGLAWADPAIGGMVAIFLLYSAIKVGRSSVGVLMDAELPESDSQRIIELTMKNPDVIGIHRLRTRSSGVHRFAEIELIMDGGMLMRESHTICHQVMDSIRAEYPDLDITIHPEPPEDIHLDEFSGYTEDPEFWHTGRAKRAGQHDIPVSNSGGEVAAMGR</sequence>
<dbReference type="InterPro" id="IPR058533">
    <property type="entry name" value="Cation_efflux_TM"/>
</dbReference>
<comment type="subcellular location">
    <subcellularLocation>
        <location evidence="1">Membrane</location>
        <topology evidence="1">Multi-pass membrane protein</topology>
    </subcellularLocation>
</comment>
<feature type="transmembrane region" description="Helical" evidence="8">
    <location>
        <begin position="88"/>
        <end position="106"/>
    </location>
</feature>
<evidence type="ECO:0000256" key="3">
    <source>
        <dbReference type="ARBA" id="ARBA00022448"/>
    </source>
</evidence>
<evidence type="ECO:0000259" key="10">
    <source>
        <dbReference type="Pfam" id="PF16916"/>
    </source>
</evidence>
<accession>A0A367VA62</accession>
<keyword evidence="7 8" id="KW-0472">Membrane</keyword>